<reference evidence="2 3" key="1">
    <citation type="submission" date="2022-01" db="EMBL/GenBank/DDBJ databases">
        <authorList>
            <person name="Xiong W."/>
            <person name="Schranz E."/>
        </authorList>
    </citation>
    <scope>NUCLEOTIDE SEQUENCE [LARGE SCALE GENOMIC DNA]</scope>
</reference>
<keyword evidence="3" id="KW-1185">Reference proteome</keyword>
<evidence type="ECO:0000313" key="3">
    <source>
        <dbReference type="Proteomes" id="UP001157418"/>
    </source>
</evidence>
<dbReference type="Proteomes" id="UP001157418">
    <property type="component" value="Unassembled WGS sequence"/>
</dbReference>
<name>A0AAU9PNW3_9ASTR</name>
<feature type="region of interest" description="Disordered" evidence="1">
    <location>
        <begin position="50"/>
        <end position="73"/>
    </location>
</feature>
<protein>
    <submittedName>
        <fullName evidence="2">Uncharacterized protein</fullName>
    </submittedName>
</protein>
<evidence type="ECO:0000313" key="2">
    <source>
        <dbReference type="EMBL" id="CAH1451326.1"/>
    </source>
</evidence>
<proteinExistence type="predicted"/>
<accession>A0AAU9PNW3</accession>
<dbReference type="AlphaFoldDB" id="A0AAU9PNW3"/>
<comment type="caution">
    <text evidence="2">The sequence shown here is derived from an EMBL/GenBank/DDBJ whole genome shotgun (WGS) entry which is preliminary data.</text>
</comment>
<sequence length="133" mass="14690">MNFLFVDFYAHSKPEGTSFPQWLSNKLMEADALRLTPNRLALMALQMHAAASSSTRPKKRSQQGEGDGVPAMMPCTKSLRTLAHIPNLRPFIAQVASGNGSELTKVKKIRLRVTRKAVVLKALEAILMKNIGM</sequence>
<evidence type="ECO:0000256" key="1">
    <source>
        <dbReference type="SAM" id="MobiDB-lite"/>
    </source>
</evidence>
<dbReference type="EMBL" id="CAKMRJ010005745">
    <property type="protein sequence ID" value="CAH1451326.1"/>
    <property type="molecule type" value="Genomic_DNA"/>
</dbReference>
<organism evidence="2 3">
    <name type="scientific">Lactuca virosa</name>
    <dbReference type="NCBI Taxonomy" id="75947"/>
    <lineage>
        <taxon>Eukaryota</taxon>
        <taxon>Viridiplantae</taxon>
        <taxon>Streptophyta</taxon>
        <taxon>Embryophyta</taxon>
        <taxon>Tracheophyta</taxon>
        <taxon>Spermatophyta</taxon>
        <taxon>Magnoliopsida</taxon>
        <taxon>eudicotyledons</taxon>
        <taxon>Gunneridae</taxon>
        <taxon>Pentapetalae</taxon>
        <taxon>asterids</taxon>
        <taxon>campanulids</taxon>
        <taxon>Asterales</taxon>
        <taxon>Asteraceae</taxon>
        <taxon>Cichorioideae</taxon>
        <taxon>Cichorieae</taxon>
        <taxon>Lactucinae</taxon>
        <taxon>Lactuca</taxon>
    </lineage>
</organism>
<gene>
    <name evidence="2" type="ORF">LVIROSA_LOCUS36689</name>
</gene>